<comment type="caution">
    <text evidence="1">The sequence shown here is derived from an EMBL/GenBank/DDBJ whole genome shotgun (WGS) entry which is preliminary data.</text>
</comment>
<reference evidence="1" key="1">
    <citation type="submission" date="2022-01" db="EMBL/GenBank/DDBJ databases">
        <authorList>
            <person name="Criscuolo A."/>
        </authorList>
    </citation>
    <scope>NUCLEOTIDE SEQUENCE</scope>
    <source>
        <strain evidence="1">CIP111893</strain>
    </source>
</reference>
<dbReference type="Proteomes" id="UP000838686">
    <property type="component" value="Unassembled WGS sequence"/>
</dbReference>
<name>A0ABN8G6F8_9BACL</name>
<keyword evidence="2" id="KW-1185">Reference proteome</keyword>
<gene>
    <name evidence="1" type="ORF">PAECIP111893_01265</name>
</gene>
<protein>
    <submittedName>
        <fullName evidence="1">Uncharacterized protein</fullName>
    </submittedName>
</protein>
<organism evidence="1 2">
    <name type="scientific">Paenibacillus plantiphilus</name>
    <dbReference type="NCBI Taxonomy" id="2905650"/>
    <lineage>
        <taxon>Bacteria</taxon>
        <taxon>Bacillati</taxon>
        <taxon>Bacillota</taxon>
        <taxon>Bacilli</taxon>
        <taxon>Bacillales</taxon>
        <taxon>Paenibacillaceae</taxon>
        <taxon>Paenibacillus</taxon>
    </lineage>
</organism>
<proteinExistence type="predicted"/>
<dbReference type="EMBL" id="CAKMMF010000005">
    <property type="protein sequence ID" value="CAH1199212.1"/>
    <property type="molecule type" value="Genomic_DNA"/>
</dbReference>
<evidence type="ECO:0000313" key="2">
    <source>
        <dbReference type="Proteomes" id="UP000838686"/>
    </source>
</evidence>
<evidence type="ECO:0000313" key="1">
    <source>
        <dbReference type="EMBL" id="CAH1199212.1"/>
    </source>
</evidence>
<accession>A0ABN8G6F8</accession>
<sequence length="29" mass="3500">MRWKREIDIQSTFTISYFHSIGTLKQSLL</sequence>